<evidence type="ECO:0000256" key="5">
    <source>
        <dbReference type="ARBA" id="ARBA00022679"/>
    </source>
</evidence>
<evidence type="ECO:0000256" key="10">
    <source>
        <dbReference type="ARBA" id="ARBA00022777"/>
    </source>
</evidence>
<dbReference type="PROSITE" id="PS00108">
    <property type="entry name" value="PROTEIN_KINASE_ST"/>
    <property type="match status" value="1"/>
</dbReference>
<comment type="catalytic activity">
    <reaction evidence="15">
        <text>L-seryl-[protein] + ATP = O-phospho-L-seryl-[protein] + ADP + H(+)</text>
        <dbReference type="Rhea" id="RHEA:17989"/>
        <dbReference type="Rhea" id="RHEA-COMP:9863"/>
        <dbReference type="Rhea" id="RHEA-COMP:11604"/>
        <dbReference type="ChEBI" id="CHEBI:15378"/>
        <dbReference type="ChEBI" id="CHEBI:29999"/>
        <dbReference type="ChEBI" id="CHEBI:30616"/>
        <dbReference type="ChEBI" id="CHEBI:83421"/>
        <dbReference type="ChEBI" id="CHEBI:456216"/>
        <dbReference type="EC" id="2.7.11.1"/>
    </reaction>
</comment>
<evidence type="ECO:0000256" key="4">
    <source>
        <dbReference type="ARBA" id="ARBA00022614"/>
    </source>
</evidence>
<dbReference type="EC" id="2.7.11.1" evidence="2"/>
<keyword evidence="3" id="KW-0723">Serine/threonine-protein kinase</keyword>
<dbReference type="InterPro" id="IPR008271">
    <property type="entry name" value="Ser/Thr_kinase_AS"/>
</dbReference>
<gene>
    <name evidence="21" type="primary">LOC132799872</name>
</gene>
<dbReference type="RefSeq" id="XP_060668632.1">
    <property type="nucleotide sequence ID" value="XM_060812649.1"/>
</dbReference>
<evidence type="ECO:0000256" key="7">
    <source>
        <dbReference type="ARBA" id="ARBA00022729"/>
    </source>
</evidence>
<dbReference type="InterPro" id="IPR024788">
    <property type="entry name" value="Malectin-like_Carb-bd_dom"/>
</dbReference>
<feature type="chain" id="PRO_5046059989" description="non-specific serine/threonine protein kinase" evidence="18">
    <location>
        <begin position="25"/>
        <end position="893"/>
    </location>
</feature>
<dbReference type="InterPro" id="IPR000719">
    <property type="entry name" value="Prot_kinase_dom"/>
</dbReference>
<dbReference type="Pfam" id="PF13855">
    <property type="entry name" value="LRR_8"/>
    <property type="match status" value="1"/>
</dbReference>
<evidence type="ECO:0000259" key="19">
    <source>
        <dbReference type="PROSITE" id="PS50011"/>
    </source>
</evidence>
<dbReference type="PANTHER" id="PTHR45631:SF202">
    <property type="entry name" value="SENESCENCE-INDUCED RECEPTOR-LIKE SERINE_THREONINE-PROTEIN KINASE"/>
    <property type="match status" value="1"/>
</dbReference>
<keyword evidence="5" id="KW-0808">Transferase</keyword>
<keyword evidence="9 16" id="KW-0547">Nucleotide-binding</keyword>
<dbReference type="SUPFAM" id="SSF52058">
    <property type="entry name" value="L domain-like"/>
    <property type="match status" value="1"/>
</dbReference>
<keyword evidence="8" id="KW-0677">Repeat</keyword>
<evidence type="ECO:0000256" key="12">
    <source>
        <dbReference type="ARBA" id="ARBA00022989"/>
    </source>
</evidence>
<evidence type="ECO:0000256" key="16">
    <source>
        <dbReference type="PROSITE-ProRule" id="PRU10141"/>
    </source>
</evidence>
<dbReference type="SMART" id="SM00220">
    <property type="entry name" value="S_TKc"/>
    <property type="match status" value="1"/>
</dbReference>
<evidence type="ECO:0000256" key="13">
    <source>
        <dbReference type="ARBA" id="ARBA00023136"/>
    </source>
</evidence>
<dbReference type="CDD" id="cd14066">
    <property type="entry name" value="STKc_IRAK"/>
    <property type="match status" value="1"/>
</dbReference>
<dbReference type="InterPro" id="IPR032675">
    <property type="entry name" value="LRR_dom_sf"/>
</dbReference>
<feature type="signal peptide" evidence="18">
    <location>
        <begin position="1"/>
        <end position="24"/>
    </location>
</feature>
<evidence type="ECO:0000313" key="20">
    <source>
        <dbReference type="Proteomes" id="UP001652623"/>
    </source>
</evidence>
<feature type="transmembrane region" description="Helical" evidence="17">
    <location>
        <begin position="518"/>
        <end position="543"/>
    </location>
</feature>
<dbReference type="Gene3D" id="3.80.10.10">
    <property type="entry name" value="Ribonuclease Inhibitor"/>
    <property type="match status" value="1"/>
</dbReference>
<dbReference type="GeneID" id="132799872"/>
<proteinExistence type="predicted"/>
<dbReference type="Pfam" id="PF12819">
    <property type="entry name" value="Malectin_like"/>
    <property type="match status" value="1"/>
</dbReference>
<evidence type="ECO:0000256" key="8">
    <source>
        <dbReference type="ARBA" id="ARBA00022737"/>
    </source>
</evidence>
<dbReference type="Pfam" id="PF07714">
    <property type="entry name" value="PK_Tyr_Ser-Thr"/>
    <property type="match status" value="1"/>
</dbReference>
<evidence type="ECO:0000256" key="9">
    <source>
        <dbReference type="ARBA" id="ARBA00022741"/>
    </source>
</evidence>
<dbReference type="SUPFAM" id="SSF56112">
    <property type="entry name" value="Protein kinase-like (PK-like)"/>
    <property type="match status" value="1"/>
</dbReference>
<dbReference type="PROSITE" id="PS50011">
    <property type="entry name" value="PROTEIN_KINASE_DOM"/>
    <property type="match status" value="1"/>
</dbReference>
<dbReference type="Gene3D" id="3.30.200.20">
    <property type="entry name" value="Phosphorylase Kinase, domain 1"/>
    <property type="match status" value="1"/>
</dbReference>
<evidence type="ECO:0000256" key="15">
    <source>
        <dbReference type="ARBA" id="ARBA00048679"/>
    </source>
</evidence>
<feature type="binding site" evidence="16">
    <location>
        <position position="615"/>
    </location>
    <ligand>
        <name>ATP</name>
        <dbReference type="ChEBI" id="CHEBI:30616"/>
    </ligand>
</feature>
<reference evidence="21" key="1">
    <citation type="submission" date="2025-08" db="UniProtKB">
        <authorList>
            <consortium name="RefSeq"/>
        </authorList>
    </citation>
    <scope>IDENTIFICATION</scope>
    <source>
        <tissue evidence="21">Seedling</tissue>
    </source>
</reference>
<sequence>MAKLYFLFAILLHGALLLVVHVHGQDQQGFISVDCGASEDHTDNITGIKYTTDDNYIDSGVSKTILREFNTRFLDKKYSNVRSFPEETRNCYTLRPTAGKNHSYLIRASFMYGNYDDKSQFPEFDLYLGVNKWNTVKLMDASNITTFEIIHVPQSDYIHVCLVNTGSGVPFISVLELRQLNNNSYITQTGSLELFARSDCGLSPNEIVRYQDDTLDRIWSPLNFEAWDVINTSSSVVPNNFLPPPTVMSTAITPNNVDNTGVGISWRSEGNVSKDFYLYLHFAEIVEFDELQDNQTREVNIFINNELWYGPFSPNYLRAITIYSITPATGSYFEIWINRTTNSTLLPILNAIEIYTVKQLPNPQTDQNDVDAIMNIKSFYGLKLKNWQGDPCAPDTYVWNGLNCSYDGFSPPRIVSLNLSSSGLTAKIAPYISNLTMIQTLDLSNNNLTGTVPDYLSQLPFLKTLNLQGNNLSGTLPVGLYEKSKNQSILLSVEENPNLCLTDPCQEKKQKKKNNDDFVVPVVASVGGFMGLLLAALAIYWGLKRKKQAAGGTTATKVNAEFSDKKDEELEMVKKQQFTYSEILSVTNNFDRAVGKGGFGTVYYGHLNENEVAIKMLSHSSAQGFKEFHAEAKLLTRVHHRNLTTLVGYCMEGPNMGLIYEYMSNGDLAWHLSDRNPHTLNWEERLKVAIDAAQGLEYLHNGCKPPMIHRDVKSTNILLNEKLQAKLADFGLSRAFPAEGDSHAFTAVVGTPGYLDPEYYVSNRLTEKSDVFSFGVVLLEIITGRQAIGKNSDQNGHVVEWVNSILSKGDIQNVADPRLQQEYDKNSVWKLLELAMACTSINLTKRPTMSQVVTEIKQCLAMEMDKSFNNDVSEIIELPEIILNTEQEGPKSR</sequence>
<dbReference type="InterPro" id="IPR001245">
    <property type="entry name" value="Ser-Thr/Tyr_kinase_cat_dom"/>
</dbReference>
<keyword evidence="4" id="KW-0433">Leucine-rich repeat</keyword>
<dbReference type="InterPro" id="IPR017441">
    <property type="entry name" value="Protein_kinase_ATP_BS"/>
</dbReference>
<evidence type="ECO:0000256" key="6">
    <source>
        <dbReference type="ARBA" id="ARBA00022692"/>
    </source>
</evidence>
<dbReference type="InterPro" id="IPR011009">
    <property type="entry name" value="Kinase-like_dom_sf"/>
</dbReference>
<comment type="catalytic activity">
    <reaction evidence="14">
        <text>L-threonyl-[protein] + ATP = O-phospho-L-threonyl-[protein] + ADP + H(+)</text>
        <dbReference type="Rhea" id="RHEA:46608"/>
        <dbReference type="Rhea" id="RHEA-COMP:11060"/>
        <dbReference type="Rhea" id="RHEA-COMP:11605"/>
        <dbReference type="ChEBI" id="CHEBI:15378"/>
        <dbReference type="ChEBI" id="CHEBI:30013"/>
        <dbReference type="ChEBI" id="CHEBI:30616"/>
        <dbReference type="ChEBI" id="CHEBI:61977"/>
        <dbReference type="ChEBI" id="CHEBI:456216"/>
        <dbReference type="EC" id="2.7.11.1"/>
    </reaction>
</comment>
<keyword evidence="6 17" id="KW-0812">Transmembrane</keyword>
<evidence type="ECO:0000313" key="21">
    <source>
        <dbReference type="RefSeq" id="XP_060668632.1"/>
    </source>
</evidence>
<evidence type="ECO:0000256" key="1">
    <source>
        <dbReference type="ARBA" id="ARBA00004167"/>
    </source>
</evidence>
<evidence type="ECO:0000256" key="2">
    <source>
        <dbReference type="ARBA" id="ARBA00012513"/>
    </source>
</evidence>
<accession>A0ABM3ZVW9</accession>
<dbReference type="Proteomes" id="UP001652623">
    <property type="component" value="Chromosome 1"/>
</dbReference>
<dbReference type="Gene3D" id="1.10.510.10">
    <property type="entry name" value="Transferase(Phosphotransferase) domain 1"/>
    <property type="match status" value="1"/>
</dbReference>
<dbReference type="PANTHER" id="PTHR45631">
    <property type="entry name" value="OS07G0107800 PROTEIN-RELATED"/>
    <property type="match status" value="1"/>
</dbReference>
<evidence type="ECO:0000256" key="14">
    <source>
        <dbReference type="ARBA" id="ARBA00047899"/>
    </source>
</evidence>
<comment type="subcellular location">
    <subcellularLocation>
        <location evidence="1">Membrane</location>
        <topology evidence="1">Single-pass membrane protein</topology>
    </subcellularLocation>
</comment>
<feature type="domain" description="Protein kinase" evidence="19">
    <location>
        <begin position="588"/>
        <end position="860"/>
    </location>
</feature>
<keyword evidence="11 16" id="KW-0067">ATP-binding</keyword>
<keyword evidence="10" id="KW-0418">Kinase</keyword>
<keyword evidence="7 18" id="KW-0732">Signal</keyword>
<name>A0ABM3ZVW9_ZIZJJ</name>
<dbReference type="InterPro" id="IPR001611">
    <property type="entry name" value="Leu-rich_rpt"/>
</dbReference>
<evidence type="ECO:0000256" key="17">
    <source>
        <dbReference type="SAM" id="Phobius"/>
    </source>
</evidence>
<evidence type="ECO:0000256" key="11">
    <source>
        <dbReference type="ARBA" id="ARBA00022840"/>
    </source>
</evidence>
<keyword evidence="20" id="KW-1185">Reference proteome</keyword>
<organism evidence="20 21">
    <name type="scientific">Ziziphus jujuba</name>
    <name type="common">Chinese jujube</name>
    <name type="synonym">Ziziphus sativa</name>
    <dbReference type="NCBI Taxonomy" id="326968"/>
    <lineage>
        <taxon>Eukaryota</taxon>
        <taxon>Viridiplantae</taxon>
        <taxon>Streptophyta</taxon>
        <taxon>Embryophyta</taxon>
        <taxon>Tracheophyta</taxon>
        <taxon>Spermatophyta</taxon>
        <taxon>Magnoliopsida</taxon>
        <taxon>eudicotyledons</taxon>
        <taxon>Gunneridae</taxon>
        <taxon>Pentapetalae</taxon>
        <taxon>rosids</taxon>
        <taxon>fabids</taxon>
        <taxon>Rosales</taxon>
        <taxon>Rhamnaceae</taxon>
        <taxon>Paliureae</taxon>
        <taxon>Ziziphus</taxon>
    </lineage>
</organism>
<keyword evidence="12 17" id="KW-1133">Transmembrane helix</keyword>
<protein>
    <recommendedName>
        <fullName evidence="2">non-specific serine/threonine protein kinase</fullName>
        <ecNumber evidence="2">2.7.11.1</ecNumber>
    </recommendedName>
</protein>
<keyword evidence="13 17" id="KW-0472">Membrane</keyword>
<evidence type="ECO:0000256" key="3">
    <source>
        <dbReference type="ARBA" id="ARBA00022527"/>
    </source>
</evidence>
<dbReference type="PROSITE" id="PS00107">
    <property type="entry name" value="PROTEIN_KINASE_ATP"/>
    <property type="match status" value="1"/>
</dbReference>
<evidence type="ECO:0000256" key="18">
    <source>
        <dbReference type="SAM" id="SignalP"/>
    </source>
</evidence>